<dbReference type="EMBL" id="MFGW01000220">
    <property type="protein sequence ID" value="OGF59177.1"/>
    <property type="molecule type" value="Genomic_DNA"/>
</dbReference>
<dbReference type="Proteomes" id="UP000178943">
    <property type="component" value="Unassembled WGS sequence"/>
</dbReference>
<sequence length="323" mass="37529">MHKFCKTYNVNQTLYPNLFSILKSLPDKWIFSDKHNPVLKHPGAILNRAANEIVQSFSKVLKALKMISITDGSNDMIDGTNNLLGEMTNLFGHFDSFQDENYIILKTLSPIPEIDKAPGEKWLSKWLSKNGYKCGSDYLNRTSNIQKLIDCFSNRLKHANQRLNFVCAETQVIKIYGFFIEELKGMEISGIYQPIPKEQFNVTIAISFNSILKILLLCFYELCDSLEKTIKKHIKNLYSEYFVRNKIVKHNDDFFSIIDMIAGIEEYFYPYEYKKFCRIIKKEKAYIISYPNSKKIPYSTQLKVSATYKGDGYTQNFNLPFFG</sequence>
<protein>
    <submittedName>
        <fullName evidence="1">Uncharacterized protein</fullName>
    </submittedName>
</protein>
<organism evidence="1 2">
    <name type="scientific">Candidatus Fischerbacteria bacterium RBG_13_37_8</name>
    <dbReference type="NCBI Taxonomy" id="1817863"/>
    <lineage>
        <taxon>Bacteria</taxon>
        <taxon>Candidatus Fischeribacteriota</taxon>
    </lineage>
</organism>
<accession>A0A1F5V6W7</accession>
<reference evidence="1 2" key="1">
    <citation type="journal article" date="2016" name="Nat. Commun.">
        <title>Thousands of microbial genomes shed light on interconnected biogeochemical processes in an aquifer system.</title>
        <authorList>
            <person name="Anantharaman K."/>
            <person name="Brown C.T."/>
            <person name="Hug L.A."/>
            <person name="Sharon I."/>
            <person name="Castelle C.J."/>
            <person name="Probst A.J."/>
            <person name="Thomas B.C."/>
            <person name="Singh A."/>
            <person name="Wilkins M.J."/>
            <person name="Karaoz U."/>
            <person name="Brodie E.L."/>
            <person name="Williams K.H."/>
            <person name="Hubbard S.S."/>
            <person name="Banfield J.F."/>
        </authorList>
    </citation>
    <scope>NUCLEOTIDE SEQUENCE [LARGE SCALE GENOMIC DNA]</scope>
</reference>
<gene>
    <name evidence="1" type="ORF">A2Y62_11125</name>
</gene>
<dbReference type="AlphaFoldDB" id="A0A1F5V6W7"/>
<comment type="caution">
    <text evidence="1">The sequence shown here is derived from an EMBL/GenBank/DDBJ whole genome shotgun (WGS) entry which is preliminary data.</text>
</comment>
<evidence type="ECO:0000313" key="2">
    <source>
        <dbReference type="Proteomes" id="UP000178943"/>
    </source>
</evidence>
<proteinExistence type="predicted"/>
<name>A0A1F5V6W7_9BACT</name>
<evidence type="ECO:0000313" key="1">
    <source>
        <dbReference type="EMBL" id="OGF59177.1"/>
    </source>
</evidence>